<dbReference type="Proteomes" id="UP001054945">
    <property type="component" value="Unassembled WGS sequence"/>
</dbReference>
<comment type="caution">
    <text evidence="1">The sequence shown here is derived from an EMBL/GenBank/DDBJ whole genome shotgun (WGS) entry which is preliminary data.</text>
</comment>
<evidence type="ECO:0000313" key="2">
    <source>
        <dbReference type="Proteomes" id="UP001054945"/>
    </source>
</evidence>
<gene>
    <name evidence="1" type="ORF">CEXT_705361</name>
</gene>
<reference evidence="1 2" key="1">
    <citation type="submission" date="2021-06" db="EMBL/GenBank/DDBJ databases">
        <title>Caerostris extrusa draft genome.</title>
        <authorList>
            <person name="Kono N."/>
            <person name="Arakawa K."/>
        </authorList>
    </citation>
    <scope>NUCLEOTIDE SEQUENCE [LARGE SCALE GENOMIC DNA]</scope>
</reference>
<protein>
    <submittedName>
        <fullName evidence="1">Uncharacterized protein</fullName>
    </submittedName>
</protein>
<name>A0AAV4WBY3_CAEEX</name>
<accession>A0AAV4WBY3</accession>
<keyword evidence="2" id="KW-1185">Reference proteome</keyword>
<dbReference type="AlphaFoldDB" id="A0AAV4WBY3"/>
<dbReference type="EMBL" id="BPLR01015922">
    <property type="protein sequence ID" value="GIY79704.1"/>
    <property type="molecule type" value="Genomic_DNA"/>
</dbReference>
<organism evidence="1 2">
    <name type="scientific">Caerostris extrusa</name>
    <name type="common">Bark spider</name>
    <name type="synonym">Caerostris bankana</name>
    <dbReference type="NCBI Taxonomy" id="172846"/>
    <lineage>
        <taxon>Eukaryota</taxon>
        <taxon>Metazoa</taxon>
        <taxon>Ecdysozoa</taxon>
        <taxon>Arthropoda</taxon>
        <taxon>Chelicerata</taxon>
        <taxon>Arachnida</taxon>
        <taxon>Araneae</taxon>
        <taxon>Araneomorphae</taxon>
        <taxon>Entelegynae</taxon>
        <taxon>Araneoidea</taxon>
        <taxon>Araneidae</taxon>
        <taxon>Caerostris</taxon>
    </lineage>
</organism>
<proteinExistence type="predicted"/>
<evidence type="ECO:0000313" key="1">
    <source>
        <dbReference type="EMBL" id="GIY79704.1"/>
    </source>
</evidence>
<sequence length="194" mass="22433">MGAASRKEEHNNGDYVKEQVFSLLWQYNFNFDSRQEWLVVRLHTKHCLGTRKDVINKDVGTVMAQQVSLAERAMERFARYRNKCETILFELFGPFKLSDTKKVFEPPPITRFLSTGPPLMMVRAQGIRHLSLLSQVDASLHRNSATNSGGIIWDGGVGLWVVRTQRKDFTEDCCTLMDGFLQRREMDLIDIYKK</sequence>